<evidence type="ECO:0000256" key="1">
    <source>
        <dbReference type="SAM" id="Phobius"/>
    </source>
</evidence>
<dbReference type="AlphaFoldDB" id="A0A561EN38"/>
<comment type="caution">
    <text evidence="2">The sequence shown here is derived from an EMBL/GenBank/DDBJ whole genome shotgun (WGS) entry which is preliminary data.</text>
</comment>
<gene>
    <name evidence="2" type="ORF">FB465_2042</name>
</gene>
<feature type="transmembrane region" description="Helical" evidence="1">
    <location>
        <begin position="34"/>
        <end position="54"/>
    </location>
</feature>
<dbReference type="EMBL" id="VIVR01000001">
    <property type="protein sequence ID" value="TWE17038.1"/>
    <property type="molecule type" value="Genomic_DNA"/>
</dbReference>
<dbReference type="RefSeq" id="WP_145789566.1">
    <property type="nucleotide sequence ID" value="NZ_BAAABR010000089.1"/>
</dbReference>
<protein>
    <submittedName>
        <fullName evidence="2">Uncharacterized protein</fullName>
    </submittedName>
</protein>
<evidence type="ECO:0000313" key="3">
    <source>
        <dbReference type="Proteomes" id="UP000318416"/>
    </source>
</evidence>
<sequence>MAKSLSAGARLLAFATEIPPAAYVLITGHAPAWIRIWFGLWLGIWLLSTVATAADAMAKQ</sequence>
<keyword evidence="1" id="KW-1133">Transmembrane helix</keyword>
<keyword evidence="1" id="KW-0472">Membrane</keyword>
<keyword evidence="3" id="KW-1185">Reference proteome</keyword>
<proteinExistence type="predicted"/>
<name>A0A561EN38_9ACTN</name>
<evidence type="ECO:0000313" key="2">
    <source>
        <dbReference type="EMBL" id="TWE17038.1"/>
    </source>
</evidence>
<reference evidence="2 3" key="1">
    <citation type="submission" date="2019-06" db="EMBL/GenBank/DDBJ databases">
        <title>Sequencing the genomes of 1000 actinobacteria strains.</title>
        <authorList>
            <person name="Klenk H.-P."/>
        </authorList>
    </citation>
    <scope>NUCLEOTIDE SEQUENCE [LARGE SCALE GENOMIC DNA]</scope>
    <source>
        <strain evidence="2 3">DSM 41649</strain>
    </source>
</reference>
<keyword evidence="1" id="KW-0812">Transmembrane</keyword>
<organism evidence="2 3">
    <name type="scientific">Kitasatospora atroaurantiaca</name>
    <dbReference type="NCBI Taxonomy" id="285545"/>
    <lineage>
        <taxon>Bacteria</taxon>
        <taxon>Bacillati</taxon>
        <taxon>Actinomycetota</taxon>
        <taxon>Actinomycetes</taxon>
        <taxon>Kitasatosporales</taxon>
        <taxon>Streptomycetaceae</taxon>
        <taxon>Kitasatospora</taxon>
    </lineage>
</organism>
<dbReference type="Proteomes" id="UP000318416">
    <property type="component" value="Unassembled WGS sequence"/>
</dbReference>
<accession>A0A561EN38</accession>